<organism evidence="1">
    <name type="scientific">marine sediment metagenome</name>
    <dbReference type="NCBI Taxonomy" id="412755"/>
    <lineage>
        <taxon>unclassified sequences</taxon>
        <taxon>metagenomes</taxon>
        <taxon>ecological metagenomes</taxon>
    </lineage>
</organism>
<gene>
    <name evidence="1" type="ORF">LCGC14_2946370</name>
</gene>
<protein>
    <submittedName>
        <fullName evidence="1">Uncharacterized protein</fullName>
    </submittedName>
</protein>
<dbReference type="EMBL" id="LAZR01059245">
    <property type="protein sequence ID" value="KKK68208.1"/>
    <property type="molecule type" value="Genomic_DNA"/>
</dbReference>
<comment type="caution">
    <text evidence="1">The sequence shown here is derived from an EMBL/GenBank/DDBJ whole genome shotgun (WGS) entry which is preliminary data.</text>
</comment>
<dbReference type="AlphaFoldDB" id="A0A0F8XH30"/>
<name>A0A0F8XH30_9ZZZZ</name>
<reference evidence="1" key="1">
    <citation type="journal article" date="2015" name="Nature">
        <title>Complex archaea that bridge the gap between prokaryotes and eukaryotes.</title>
        <authorList>
            <person name="Spang A."/>
            <person name="Saw J.H."/>
            <person name="Jorgensen S.L."/>
            <person name="Zaremba-Niedzwiedzka K."/>
            <person name="Martijn J."/>
            <person name="Lind A.E."/>
            <person name="van Eijk R."/>
            <person name="Schleper C."/>
            <person name="Guy L."/>
            <person name="Ettema T.J."/>
        </authorList>
    </citation>
    <scope>NUCLEOTIDE SEQUENCE</scope>
</reference>
<sequence length="62" mass="7320">MARYAEVVRWPLVEALAAYEHRLREHARRQYELDFIAWCILAQSGATKRKRPPALPTILKEE</sequence>
<evidence type="ECO:0000313" key="1">
    <source>
        <dbReference type="EMBL" id="KKK68208.1"/>
    </source>
</evidence>
<proteinExistence type="predicted"/>
<accession>A0A0F8XH30</accession>